<dbReference type="EMBL" id="JANWTP010000211">
    <property type="protein sequence ID" value="MDC8640854.1"/>
    <property type="molecule type" value="Genomic_DNA"/>
</dbReference>
<organism evidence="1 2">
    <name type="scientific">Xanthomonas hortorum pv. hederae</name>
    <dbReference type="NCBI Taxonomy" id="453603"/>
    <lineage>
        <taxon>Bacteria</taxon>
        <taxon>Pseudomonadati</taxon>
        <taxon>Pseudomonadota</taxon>
        <taxon>Gammaproteobacteria</taxon>
        <taxon>Lysobacterales</taxon>
        <taxon>Lysobacteraceae</taxon>
        <taxon>Xanthomonas</taxon>
    </lineage>
</organism>
<name>A0A9X4H878_9XANT</name>
<accession>A0A9X4H878</accession>
<reference evidence="1" key="2">
    <citation type="submission" date="2022-08" db="EMBL/GenBank/DDBJ databases">
        <authorList>
            <person name="Iruegas-Bocardo F."/>
            <person name="Weisberg A.J."/>
            <person name="Riutta E.R."/>
            <person name="Kilday K."/>
            <person name="Bonkowski J.C."/>
            <person name="Creswell T."/>
            <person name="Daughtrey M.L."/>
            <person name="Rane K."/>
            <person name="Grunwald N.J."/>
            <person name="Chang J.H."/>
            <person name="Putnam M.L."/>
        </authorList>
    </citation>
    <scope>NUCLEOTIDE SEQUENCE</scope>
    <source>
        <strain evidence="1">22-338</strain>
    </source>
</reference>
<feature type="non-terminal residue" evidence="1">
    <location>
        <position position="1"/>
    </location>
</feature>
<evidence type="ECO:0000313" key="1">
    <source>
        <dbReference type="EMBL" id="MDC8640854.1"/>
    </source>
</evidence>
<dbReference type="AlphaFoldDB" id="A0A9X4H878"/>
<comment type="caution">
    <text evidence="1">The sequence shown here is derived from an EMBL/GenBank/DDBJ whole genome shotgun (WGS) entry which is preliminary data.</text>
</comment>
<protein>
    <submittedName>
        <fullName evidence="1">Uncharacterized protein</fullName>
    </submittedName>
</protein>
<sequence>AFSVAERQLHGLLLNMRRVVSRIYGALFRGSLALSTLTACAGGNMRSDYKKKDVQPVKVERTEGNSIQITYHMPAESLFYSPGVDFANDPGVLRIAIRRCGINEKCDAMAKAAMPPAEPWTPKVTVPYAGEKVVLVYSDSEETLTP</sequence>
<evidence type="ECO:0000313" key="2">
    <source>
        <dbReference type="Proteomes" id="UP001140230"/>
    </source>
</evidence>
<gene>
    <name evidence="1" type="ORF">NY667_24565</name>
</gene>
<dbReference type="RefSeq" id="WP_273664793.1">
    <property type="nucleotide sequence ID" value="NZ_JANWTP010000211.1"/>
</dbReference>
<proteinExistence type="predicted"/>
<dbReference type="Proteomes" id="UP001140230">
    <property type="component" value="Unassembled WGS sequence"/>
</dbReference>
<reference evidence="1" key="1">
    <citation type="journal article" date="2022" name="Phytopathology">
        <title>Whole genome sequencing-based tracing of a 2022 introduction and outbreak of Xanthomonas hortorum pv. pelargonii.</title>
        <authorList>
            <person name="Iruegas Bocardo F."/>
            <person name="Weisberg A.J."/>
            <person name="Riutta E.R."/>
            <person name="Kilday K.B."/>
            <person name="Bonkowski J.C."/>
            <person name="Creswell T.C."/>
            <person name="Daughtrey M."/>
            <person name="Rane K.K."/>
            <person name="Grunwald N.J."/>
            <person name="Chang J.H."/>
            <person name="Putnam M."/>
        </authorList>
    </citation>
    <scope>NUCLEOTIDE SEQUENCE</scope>
    <source>
        <strain evidence="1">22-338</strain>
    </source>
</reference>